<protein>
    <submittedName>
        <fullName evidence="1">Uncharacterized protein</fullName>
    </submittedName>
</protein>
<dbReference type="Proteomes" id="UP000798662">
    <property type="component" value="Chromosome 3"/>
</dbReference>
<evidence type="ECO:0000313" key="1">
    <source>
        <dbReference type="EMBL" id="KAK1869313.1"/>
    </source>
</evidence>
<reference evidence="1" key="1">
    <citation type="submission" date="2019-11" db="EMBL/GenBank/DDBJ databases">
        <title>Nori genome reveals adaptations in red seaweeds to the harsh intertidal environment.</title>
        <authorList>
            <person name="Wang D."/>
            <person name="Mao Y."/>
        </authorList>
    </citation>
    <scope>NUCLEOTIDE SEQUENCE</scope>
    <source>
        <tissue evidence="1">Gametophyte</tissue>
    </source>
</reference>
<comment type="caution">
    <text evidence="1">The sequence shown here is derived from an EMBL/GenBank/DDBJ whole genome shotgun (WGS) entry which is preliminary data.</text>
</comment>
<name>A0ACC3CHM0_PYRYE</name>
<organism evidence="1 2">
    <name type="scientific">Pyropia yezoensis</name>
    <name type="common">Susabi-nori</name>
    <name type="synonym">Porphyra yezoensis</name>
    <dbReference type="NCBI Taxonomy" id="2788"/>
    <lineage>
        <taxon>Eukaryota</taxon>
        <taxon>Rhodophyta</taxon>
        <taxon>Bangiophyceae</taxon>
        <taxon>Bangiales</taxon>
        <taxon>Bangiaceae</taxon>
        <taxon>Pyropia</taxon>
    </lineage>
</organism>
<sequence>MQSGTTPLGVNGAHTTATGRRKHPHSPALPPPHPAGSGEMSGSGSGGGGGWPRRLKPLARSQLVLTFFTAVVTMVATMALMTWRGPGRGPDDQLDRDAAYRNRRAETADRVGARRGDYGAPASAAAAVAAAAPDGGLRPTMATAQVAAVAPPPPAPPVEAAPAALPPPTDAAAAVHDAASDTRYGVLPPPGPDRAAWCDGPPRCVMDMGFNSGQDTHFYLADGWRVVAVDANPVLIAAGRQRYADALANGTLVLVPSGLIPESAVATAGSKLTFFKSKLDNVWSSFDAHWGCRHPNNTPLEAGEAINPDYCTEIRVPTRTCAALVTEFGTPLYLKIDIEGRDTACLESLWTLPAERRPDYVSVENVTPAHIELLRGLGYGRQKVVDQRIIYDAYVGQPSLLGNSGPFGDAAIDTVRGQGWASAAELNARLPLPDKVGGVGRWYDLHGKRDGL</sequence>
<accession>A0ACC3CHM0</accession>
<evidence type="ECO:0000313" key="2">
    <source>
        <dbReference type="Proteomes" id="UP000798662"/>
    </source>
</evidence>
<gene>
    <name evidence="1" type="ORF">I4F81_011791</name>
</gene>
<proteinExistence type="predicted"/>
<dbReference type="EMBL" id="CM020620">
    <property type="protein sequence ID" value="KAK1869313.1"/>
    <property type="molecule type" value="Genomic_DNA"/>
</dbReference>
<keyword evidence="2" id="KW-1185">Reference proteome</keyword>